<proteinExistence type="predicted"/>
<dbReference type="PROSITE" id="PS51257">
    <property type="entry name" value="PROKAR_LIPOPROTEIN"/>
    <property type="match status" value="1"/>
</dbReference>
<sequence>MKSLKITRNFILLFALTAGILSFSCKEKENENTKTEQQKEVNTETTTTSNQKNAPAAKMEIPSGDDPNPSHGQPGHRCDIPVGAPLNSKAKNQQARQNTVTGNPIKSSNTNSGKVNPPHGQPGHRCDIPVGASLEGK</sequence>
<evidence type="ECO:0000256" key="1">
    <source>
        <dbReference type="SAM" id="MobiDB-lite"/>
    </source>
</evidence>
<feature type="chain" id="PRO_5021365210" description="Lipoprotein" evidence="2">
    <location>
        <begin position="28"/>
        <end position="137"/>
    </location>
</feature>
<evidence type="ECO:0000313" key="4">
    <source>
        <dbReference type="Proteomes" id="UP000317169"/>
    </source>
</evidence>
<evidence type="ECO:0008006" key="5">
    <source>
        <dbReference type="Google" id="ProtNLM"/>
    </source>
</evidence>
<evidence type="ECO:0000313" key="3">
    <source>
        <dbReference type="EMBL" id="TQD40025.1"/>
    </source>
</evidence>
<feature type="compositionally biased region" description="Polar residues" evidence="1">
    <location>
        <begin position="89"/>
        <end position="114"/>
    </location>
</feature>
<protein>
    <recommendedName>
        <fullName evidence="5">Lipoprotein</fullName>
    </recommendedName>
</protein>
<dbReference type="AlphaFoldDB" id="A0A507ZZB6"/>
<dbReference type="Proteomes" id="UP000317169">
    <property type="component" value="Unassembled WGS sequence"/>
</dbReference>
<accession>A0A507ZZB6</accession>
<reference evidence="3 4" key="1">
    <citation type="submission" date="2019-06" db="EMBL/GenBank/DDBJ databases">
        <title>Flavibacter putida gen. nov., sp. nov., a novel marine bacterium of the family Flavobacteriaceae isolated from coastal seawater.</title>
        <authorList>
            <person name="Feng X."/>
        </authorList>
    </citation>
    <scope>NUCLEOTIDE SEQUENCE [LARGE SCALE GENOMIC DNA]</scope>
    <source>
        <strain evidence="3 4">PLHSN227</strain>
    </source>
</reference>
<feature type="signal peptide" evidence="2">
    <location>
        <begin position="1"/>
        <end position="27"/>
    </location>
</feature>
<evidence type="ECO:0000256" key="2">
    <source>
        <dbReference type="SAM" id="SignalP"/>
    </source>
</evidence>
<dbReference type="OrthoDB" id="678557at2"/>
<gene>
    <name evidence="3" type="ORF">FKR84_02185</name>
</gene>
<dbReference type="EMBL" id="VIAR01000002">
    <property type="protein sequence ID" value="TQD40025.1"/>
    <property type="molecule type" value="Genomic_DNA"/>
</dbReference>
<comment type="caution">
    <text evidence="3">The sequence shown here is derived from an EMBL/GenBank/DDBJ whole genome shotgun (WGS) entry which is preliminary data.</text>
</comment>
<feature type="compositionally biased region" description="Polar residues" evidence="1">
    <location>
        <begin position="43"/>
        <end position="53"/>
    </location>
</feature>
<feature type="compositionally biased region" description="Basic and acidic residues" evidence="1">
    <location>
        <begin position="27"/>
        <end position="42"/>
    </location>
</feature>
<keyword evidence="2" id="KW-0732">Signal</keyword>
<name>A0A507ZZB6_9FLAO</name>
<organism evidence="3 4">
    <name type="scientific">Haloflavibacter putidus</name>
    <dbReference type="NCBI Taxonomy" id="2576776"/>
    <lineage>
        <taxon>Bacteria</taxon>
        <taxon>Pseudomonadati</taxon>
        <taxon>Bacteroidota</taxon>
        <taxon>Flavobacteriia</taxon>
        <taxon>Flavobacteriales</taxon>
        <taxon>Flavobacteriaceae</taxon>
        <taxon>Haloflavibacter</taxon>
    </lineage>
</organism>
<keyword evidence="4" id="KW-1185">Reference proteome</keyword>
<feature type="region of interest" description="Disordered" evidence="1">
    <location>
        <begin position="27"/>
        <end position="137"/>
    </location>
</feature>